<proteinExistence type="predicted"/>
<reference evidence="1" key="1">
    <citation type="journal article" date="2021" name="Proc. Natl. Acad. Sci. U.S.A.">
        <title>A Catalog of Tens of Thousands of Viruses from Human Metagenomes Reveals Hidden Associations with Chronic Diseases.</title>
        <authorList>
            <person name="Tisza M.J."/>
            <person name="Buck C.B."/>
        </authorList>
    </citation>
    <scope>NUCLEOTIDE SEQUENCE</scope>
    <source>
        <strain evidence="1">CtzRR1</strain>
    </source>
</reference>
<accession>A0A8S5NGJ5</accession>
<protein>
    <submittedName>
        <fullName evidence="1">Uncharacterized protein</fullName>
    </submittedName>
</protein>
<organism evidence="1">
    <name type="scientific">Myoviridae sp. ctzRR1</name>
    <dbReference type="NCBI Taxonomy" id="2826720"/>
    <lineage>
        <taxon>Viruses</taxon>
        <taxon>Duplodnaviria</taxon>
        <taxon>Heunggongvirae</taxon>
        <taxon>Uroviricota</taxon>
        <taxon>Caudoviricetes</taxon>
    </lineage>
</organism>
<evidence type="ECO:0000313" key="1">
    <source>
        <dbReference type="EMBL" id="DAD93785.1"/>
    </source>
</evidence>
<name>A0A8S5NGJ5_9CAUD</name>
<sequence length="129" mass="14788">METASRRYIDVTTANKTKLAKLFKCTETFVYMALTYRKDSSLARKIRYVAVRDYKGKPMHHLPECETLHNVTADGRKLMLQNFDNGVKLEADKDTGNVVVYNRKGESVGKWENIPLAKLTEIQLFAESL</sequence>
<dbReference type="EMBL" id="BK015166">
    <property type="protein sequence ID" value="DAD93785.1"/>
    <property type="molecule type" value="Genomic_DNA"/>
</dbReference>